<dbReference type="Pfam" id="PF13733">
    <property type="entry name" value="Glyco_transf_7N"/>
    <property type="match status" value="1"/>
</dbReference>
<keyword evidence="8 17" id="KW-0479">Metal-binding</keyword>
<comment type="cofactor">
    <cofactor evidence="1 17">
        <name>Mn(2+)</name>
        <dbReference type="ChEBI" id="CHEBI:29035"/>
    </cofactor>
</comment>
<dbReference type="InterPro" id="IPR027791">
    <property type="entry name" value="Galactosyl_T_C"/>
</dbReference>
<evidence type="ECO:0000256" key="11">
    <source>
        <dbReference type="ARBA" id="ARBA00023034"/>
    </source>
</evidence>
<feature type="domain" description="Galactosyltransferase C-terminal" evidence="19">
    <location>
        <begin position="245"/>
        <end position="322"/>
    </location>
</feature>
<keyword evidence="14 17" id="KW-0325">Glycoprotein</keyword>
<dbReference type="UniPathway" id="UPA00378"/>
<feature type="transmembrane region" description="Helical" evidence="17">
    <location>
        <begin position="12"/>
        <end position="33"/>
    </location>
</feature>
<dbReference type="GeneTree" id="ENSGT00940000159367"/>
<evidence type="ECO:0000256" key="18">
    <source>
        <dbReference type="SAM" id="MobiDB-lite"/>
    </source>
</evidence>
<dbReference type="GO" id="GO:0032580">
    <property type="term" value="C:Golgi cisterna membrane"/>
    <property type="evidence" value="ECO:0007669"/>
    <property type="project" value="UniProtKB-UniRule"/>
</dbReference>
<feature type="compositionally biased region" description="Polar residues" evidence="18">
    <location>
        <begin position="83"/>
        <end position="99"/>
    </location>
</feature>
<evidence type="ECO:0000259" key="20">
    <source>
        <dbReference type="Pfam" id="PF13733"/>
    </source>
</evidence>
<dbReference type="PRINTS" id="PR02050">
    <property type="entry name" value="B14GALTRFASE"/>
</dbReference>
<evidence type="ECO:0000256" key="17">
    <source>
        <dbReference type="RuleBase" id="RU368121"/>
    </source>
</evidence>
<proteinExistence type="inferred from homology"/>
<dbReference type="Pfam" id="PF02709">
    <property type="entry name" value="Glyco_transf_7C"/>
    <property type="match status" value="1"/>
</dbReference>
<dbReference type="CDD" id="cd00899">
    <property type="entry name" value="b4GalT"/>
    <property type="match status" value="1"/>
</dbReference>
<dbReference type="AlphaFoldDB" id="H3D9L1"/>
<evidence type="ECO:0000256" key="6">
    <source>
        <dbReference type="ARBA" id="ARBA00022679"/>
    </source>
</evidence>
<dbReference type="Ensembl" id="ENSTNIT00000017418.1">
    <property type="protein sequence ID" value="ENSTNIP00000017202.1"/>
    <property type="gene ID" value="ENSTNIG00000014190.1"/>
</dbReference>
<keyword evidence="13" id="KW-1015">Disulfide bond</keyword>
<keyword evidence="9 17" id="KW-0735">Signal-anchor</keyword>
<dbReference type="PANTHER" id="PTHR19300">
    <property type="entry name" value="BETA-1,4-GALACTOSYLTRANSFERASE"/>
    <property type="match status" value="1"/>
</dbReference>
<evidence type="ECO:0000256" key="3">
    <source>
        <dbReference type="ARBA" id="ARBA00004922"/>
    </source>
</evidence>
<dbReference type="GO" id="GO:0005975">
    <property type="term" value="P:carbohydrate metabolic process"/>
    <property type="evidence" value="ECO:0007669"/>
    <property type="project" value="InterPro"/>
</dbReference>
<comment type="catalytic activity">
    <reaction evidence="16">
        <text>N-acetyl-D-glucosamine + UDP-alpha-D-galactose = beta-D-galactosyl-(1-&gt;4)-N-acetyl-D-glucosamine + UDP + H(+)</text>
        <dbReference type="Rhea" id="RHEA:17745"/>
        <dbReference type="ChEBI" id="CHEBI:15378"/>
        <dbReference type="ChEBI" id="CHEBI:58223"/>
        <dbReference type="ChEBI" id="CHEBI:60152"/>
        <dbReference type="ChEBI" id="CHEBI:66914"/>
        <dbReference type="ChEBI" id="CHEBI:506227"/>
        <dbReference type="EC" id="2.4.1.90"/>
    </reaction>
    <physiologicalReaction direction="left-to-right" evidence="16">
        <dbReference type="Rhea" id="RHEA:17746"/>
    </physiologicalReaction>
</comment>
<name>H3D9L1_TETNG</name>
<evidence type="ECO:0000256" key="13">
    <source>
        <dbReference type="ARBA" id="ARBA00023157"/>
    </source>
</evidence>
<dbReference type="EC" id="2.4.1.-" evidence="17"/>
<dbReference type="FunCoup" id="H3D9L1">
    <property type="interactions" value="1046"/>
</dbReference>
<accession>H3D9L1</accession>
<dbReference type="OMA" id="GEQPRHF"/>
<evidence type="ECO:0000256" key="15">
    <source>
        <dbReference type="ARBA" id="ARBA00023211"/>
    </source>
</evidence>
<keyword evidence="6 17" id="KW-0808">Transferase</keyword>
<dbReference type="Gene3D" id="3.90.550.10">
    <property type="entry name" value="Spore Coat Polysaccharide Biosynthesis Protein SpsA, Chain A"/>
    <property type="match status" value="1"/>
</dbReference>
<evidence type="ECO:0000256" key="16">
    <source>
        <dbReference type="ARBA" id="ARBA00049413"/>
    </source>
</evidence>
<dbReference type="Proteomes" id="UP000007303">
    <property type="component" value="Unassembled WGS sequence"/>
</dbReference>
<keyword evidence="22" id="KW-1185">Reference proteome</keyword>
<evidence type="ECO:0000313" key="21">
    <source>
        <dbReference type="Ensembl" id="ENSTNIP00000017202.1"/>
    </source>
</evidence>
<dbReference type="InterPro" id="IPR003859">
    <property type="entry name" value="Galactosyl_T"/>
</dbReference>
<dbReference type="HOGENOM" id="CLU_044391_0_0_1"/>
<keyword evidence="10 17" id="KW-1133">Transmembrane helix</keyword>
<dbReference type="GO" id="GO:0003945">
    <property type="term" value="F:N-acetyllactosamine synthase activity"/>
    <property type="evidence" value="ECO:0007669"/>
    <property type="project" value="UniProtKB-EC"/>
</dbReference>
<keyword evidence="11 17" id="KW-0333">Golgi apparatus</keyword>
<dbReference type="SUPFAM" id="SSF53448">
    <property type="entry name" value="Nucleotide-diphospho-sugar transferases"/>
    <property type="match status" value="1"/>
</dbReference>
<evidence type="ECO:0000256" key="1">
    <source>
        <dbReference type="ARBA" id="ARBA00001936"/>
    </source>
</evidence>
<comment type="pathway">
    <text evidence="3 17">Protein modification; protein glycosylation.</text>
</comment>
<reference evidence="21" key="2">
    <citation type="submission" date="2025-08" db="UniProtKB">
        <authorList>
            <consortium name="Ensembl"/>
        </authorList>
    </citation>
    <scope>IDENTIFICATION</scope>
</reference>
<comment type="similarity">
    <text evidence="4 17">Belongs to the glycosyltransferase 7 family.</text>
</comment>
<comment type="subcellular location">
    <subcellularLocation>
        <location evidence="2 17">Golgi apparatus membrane</location>
        <topology evidence="2 17">Single-pass type II membrane protein</topology>
    </subcellularLocation>
</comment>
<evidence type="ECO:0000256" key="9">
    <source>
        <dbReference type="ARBA" id="ARBA00022968"/>
    </source>
</evidence>
<sequence>MTRLMLGRTLERICKGVLLLCLLHFLIMMILYFDVYSQRFDLFSRFNNARNGSRNNSTAAGNAHHFYYYNISRPNATSTSYLAAGEQSAQSAQPDANQTPSPKPLPPCPENPPGLVGRLLIEFSSQMTMERVQKENPNVTEGGRYTPPDCRPRWKVAIIIPFRHRENHLKYWLHYLHPILRRQKIDYGIYIINQLGEDTFNRAKLLNVGYREALKEAAYDCFIFSDVDLIPMDDRNLYHCYDQPRHFAIAMDKFGFRLPYAGYFGGVSGLSKKQFLKINGFPNEYWGWGGEDDDIYNRITLNGMKVSRPDVRIGRFRMIKHERDKHNEPNPQRFNKIQNTKNTMKKDGISSLTYRLVQVRKYPLYTNISVEIGKPPPRPFKG</sequence>
<comment type="function">
    <text evidence="17">Responsible for the synthesis of complex-type N-linked oligosaccharides in many glycoproteins as well as the carbohydrate moieties of glycolipids.</text>
</comment>
<evidence type="ECO:0000256" key="8">
    <source>
        <dbReference type="ARBA" id="ARBA00022723"/>
    </source>
</evidence>
<evidence type="ECO:0000256" key="2">
    <source>
        <dbReference type="ARBA" id="ARBA00004323"/>
    </source>
</evidence>
<keyword evidence="7 17" id="KW-0812">Transmembrane</keyword>
<protein>
    <recommendedName>
        <fullName evidence="17">Beta-1,4-galactosyltransferase</fullName>
        <shortName evidence="17">Beta-1,4-GalTase</shortName>
        <ecNumber evidence="17">2.4.1.-</ecNumber>
    </recommendedName>
</protein>
<keyword evidence="12 17" id="KW-0472">Membrane</keyword>
<organism evidence="21 22">
    <name type="scientific">Tetraodon nigroviridis</name>
    <name type="common">Spotted green pufferfish</name>
    <name type="synonym">Chelonodon nigroviridis</name>
    <dbReference type="NCBI Taxonomy" id="99883"/>
    <lineage>
        <taxon>Eukaryota</taxon>
        <taxon>Metazoa</taxon>
        <taxon>Chordata</taxon>
        <taxon>Craniata</taxon>
        <taxon>Vertebrata</taxon>
        <taxon>Euteleostomi</taxon>
        <taxon>Actinopterygii</taxon>
        <taxon>Neopterygii</taxon>
        <taxon>Teleostei</taxon>
        <taxon>Neoteleostei</taxon>
        <taxon>Acanthomorphata</taxon>
        <taxon>Eupercaria</taxon>
        <taxon>Tetraodontiformes</taxon>
        <taxon>Tetradontoidea</taxon>
        <taxon>Tetraodontidae</taxon>
        <taxon>Tetraodon</taxon>
    </lineage>
</organism>
<evidence type="ECO:0000256" key="12">
    <source>
        <dbReference type="ARBA" id="ARBA00023136"/>
    </source>
</evidence>
<evidence type="ECO:0000256" key="14">
    <source>
        <dbReference type="ARBA" id="ARBA00023180"/>
    </source>
</evidence>
<dbReference type="GO" id="GO:0000139">
    <property type="term" value="C:Golgi membrane"/>
    <property type="evidence" value="ECO:0007669"/>
    <property type="project" value="UniProtKB-SubCell"/>
</dbReference>
<dbReference type="InParanoid" id="H3D9L1"/>
<dbReference type="GO" id="GO:0046872">
    <property type="term" value="F:metal ion binding"/>
    <property type="evidence" value="ECO:0007669"/>
    <property type="project" value="UniProtKB-UniRule"/>
</dbReference>
<dbReference type="STRING" id="99883.ENSTNIP00000017202"/>
<dbReference type="FunFam" id="3.90.550.10:FF:000028">
    <property type="entry name" value="beta-1,4-galactosyltransferase 1"/>
    <property type="match status" value="1"/>
</dbReference>
<dbReference type="InterPro" id="IPR029044">
    <property type="entry name" value="Nucleotide-diphossugar_trans"/>
</dbReference>
<dbReference type="PANTHER" id="PTHR19300:SF32">
    <property type="entry name" value="BETA-1,4-GALACTOSYLTRANSFERASE 2"/>
    <property type="match status" value="1"/>
</dbReference>
<evidence type="ECO:0000313" key="22">
    <source>
        <dbReference type="Proteomes" id="UP000007303"/>
    </source>
</evidence>
<feature type="region of interest" description="Disordered" evidence="18">
    <location>
        <begin position="83"/>
        <end position="109"/>
    </location>
</feature>
<dbReference type="InterPro" id="IPR027995">
    <property type="entry name" value="Galactosyl_T_N"/>
</dbReference>
<evidence type="ECO:0000256" key="4">
    <source>
        <dbReference type="ARBA" id="ARBA00005735"/>
    </source>
</evidence>
<evidence type="ECO:0000256" key="7">
    <source>
        <dbReference type="ARBA" id="ARBA00022692"/>
    </source>
</evidence>
<evidence type="ECO:0000256" key="5">
    <source>
        <dbReference type="ARBA" id="ARBA00022676"/>
    </source>
</evidence>
<feature type="domain" description="Galactosyltransferase N-terminal" evidence="20">
    <location>
        <begin position="108"/>
        <end position="240"/>
    </location>
</feature>
<evidence type="ECO:0000256" key="10">
    <source>
        <dbReference type="ARBA" id="ARBA00022989"/>
    </source>
</evidence>
<keyword evidence="5 17" id="KW-0328">Glycosyltransferase</keyword>
<keyword evidence="15 17" id="KW-0464">Manganese</keyword>
<reference evidence="21" key="3">
    <citation type="submission" date="2025-09" db="UniProtKB">
        <authorList>
            <consortium name="Ensembl"/>
        </authorList>
    </citation>
    <scope>IDENTIFICATION</scope>
</reference>
<evidence type="ECO:0000259" key="19">
    <source>
        <dbReference type="Pfam" id="PF02709"/>
    </source>
</evidence>
<reference evidence="22" key="1">
    <citation type="journal article" date="2004" name="Nature">
        <title>Genome duplication in the teleost fish Tetraodon nigroviridis reveals the early vertebrate proto-karyotype.</title>
        <authorList>
            <person name="Jaillon O."/>
            <person name="Aury J.-M."/>
            <person name="Brunet F."/>
            <person name="Petit J.-L."/>
            <person name="Stange-Thomann N."/>
            <person name="Mauceli E."/>
            <person name="Bouneau L."/>
            <person name="Fischer C."/>
            <person name="Ozouf-Costaz C."/>
            <person name="Bernot A."/>
            <person name="Nicaud S."/>
            <person name="Jaffe D."/>
            <person name="Fisher S."/>
            <person name="Lutfalla G."/>
            <person name="Dossat C."/>
            <person name="Segurens B."/>
            <person name="Dasilva C."/>
            <person name="Salanoubat M."/>
            <person name="Levy M."/>
            <person name="Boudet N."/>
            <person name="Castellano S."/>
            <person name="Anthouard V."/>
            <person name="Jubin C."/>
            <person name="Castelli V."/>
            <person name="Katinka M."/>
            <person name="Vacherie B."/>
            <person name="Biemont C."/>
            <person name="Skalli Z."/>
            <person name="Cattolico L."/>
            <person name="Poulain J."/>
            <person name="De Berardinis V."/>
            <person name="Cruaud C."/>
            <person name="Duprat S."/>
            <person name="Brottier P."/>
            <person name="Coutanceau J.-P."/>
            <person name="Gouzy J."/>
            <person name="Parra G."/>
            <person name="Lardier G."/>
            <person name="Chapple C."/>
            <person name="McKernan K.J."/>
            <person name="McEwan P."/>
            <person name="Bosak S."/>
            <person name="Kellis M."/>
            <person name="Volff J.-N."/>
            <person name="Guigo R."/>
            <person name="Zody M.C."/>
            <person name="Mesirov J."/>
            <person name="Lindblad-Toh K."/>
            <person name="Birren B."/>
            <person name="Nusbaum C."/>
            <person name="Kahn D."/>
            <person name="Robinson-Rechavi M."/>
            <person name="Laudet V."/>
            <person name="Schachter V."/>
            <person name="Quetier F."/>
            <person name="Saurin W."/>
            <person name="Scarpelli C."/>
            <person name="Wincker P."/>
            <person name="Lander E.S."/>
            <person name="Weissenbach J."/>
            <person name="Roest Crollius H."/>
        </authorList>
    </citation>
    <scope>NUCLEOTIDE SEQUENCE [LARGE SCALE GENOMIC DNA]</scope>
</reference>